<sequence>MKDPISKIYDLETPRIVPDAVVVERGHALLTEEARCAAVCGRRVCRTAGSCQTPPDVPGRRCDSRVWTDTLDALSRKMLSFFREVRALEPRPNYTQEFQREIAEARKKFETILDREIAHRREEEKNRRARR</sequence>
<dbReference type="Proteomes" id="UP000291301">
    <property type="component" value="Unassembled WGS sequence"/>
</dbReference>
<evidence type="ECO:0000313" key="2">
    <source>
        <dbReference type="Proteomes" id="UP000291301"/>
    </source>
</evidence>
<reference evidence="1 2" key="1">
    <citation type="journal article" date="2015" name="Antonie Van Leeuwenhoek">
        <title>Oricola cellulosilytica gen. nov., sp. nov., a cellulose-degrading bacterium of the family Phyllobacteriaceae isolated from surface seashore water, and emended descriptions of Mesorhizobium loti and Phyllobacterium myrsinacearum.</title>
        <authorList>
            <person name="Hameed A."/>
            <person name="Shahina M."/>
            <person name="Lai W.A."/>
            <person name="Lin S.Y."/>
            <person name="Young L.S."/>
            <person name="Liu Y.C."/>
            <person name="Hsu Y.H."/>
            <person name="Young C.C."/>
        </authorList>
    </citation>
    <scope>NUCLEOTIDE SEQUENCE [LARGE SCALE GENOMIC DNA]</scope>
    <source>
        <strain evidence="1 2">KCTC 52183</strain>
    </source>
</reference>
<dbReference type="RefSeq" id="WP_131567298.1">
    <property type="nucleotide sequence ID" value="NZ_JAINFK010000004.1"/>
</dbReference>
<comment type="caution">
    <text evidence="1">The sequence shown here is derived from an EMBL/GenBank/DDBJ whole genome shotgun (WGS) entry which is preliminary data.</text>
</comment>
<keyword evidence="2" id="KW-1185">Reference proteome</keyword>
<accession>A0A4R0PFX1</accession>
<evidence type="ECO:0000313" key="1">
    <source>
        <dbReference type="EMBL" id="TCD15315.1"/>
    </source>
</evidence>
<proteinExistence type="predicted"/>
<name>A0A4R0PFX1_9HYPH</name>
<gene>
    <name evidence="1" type="ORF">E0D97_07205</name>
</gene>
<protein>
    <submittedName>
        <fullName evidence="1">Uncharacterized protein</fullName>
    </submittedName>
</protein>
<dbReference type="AlphaFoldDB" id="A0A4R0PFX1"/>
<dbReference type="EMBL" id="SJST01000002">
    <property type="protein sequence ID" value="TCD15315.1"/>
    <property type="molecule type" value="Genomic_DNA"/>
</dbReference>
<organism evidence="1 2">
    <name type="scientific">Oricola cellulosilytica</name>
    <dbReference type="NCBI Taxonomy" id="1429082"/>
    <lineage>
        <taxon>Bacteria</taxon>
        <taxon>Pseudomonadati</taxon>
        <taxon>Pseudomonadota</taxon>
        <taxon>Alphaproteobacteria</taxon>
        <taxon>Hyphomicrobiales</taxon>
        <taxon>Ahrensiaceae</taxon>
        <taxon>Oricola</taxon>
    </lineage>
</organism>